<dbReference type="GO" id="GO:0030572">
    <property type="term" value="F:phosphatidyltransferase activity"/>
    <property type="evidence" value="ECO:0007669"/>
    <property type="project" value="UniProtKB-ARBA"/>
</dbReference>
<dbReference type="SUPFAM" id="SSF56024">
    <property type="entry name" value="Phospholipase D/nuclease"/>
    <property type="match status" value="2"/>
</dbReference>
<feature type="domain" description="PLD phosphodiesterase" evidence="2">
    <location>
        <begin position="396"/>
        <end position="423"/>
    </location>
</feature>
<feature type="chain" id="PRO_5014911421" evidence="1">
    <location>
        <begin position="19"/>
        <end position="505"/>
    </location>
</feature>
<dbReference type="Gene3D" id="3.30.870.10">
    <property type="entry name" value="Endonuclease Chain A"/>
    <property type="match status" value="2"/>
</dbReference>
<dbReference type="AlphaFoldDB" id="A0A2N5WXZ6"/>
<keyword evidence="1" id="KW-0732">Signal</keyword>
<keyword evidence="4" id="KW-1185">Reference proteome</keyword>
<feature type="signal peptide" evidence="1">
    <location>
        <begin position="1"/>
        <end position="18"/>
    </location>
</feature>
<reference evidence="3 4" key="1">
    <citation type="submission" date="2018-01" db="EMBL/GenBank/DDBJ databases">
        <title>The draft genome sequence of Halioglobus lutimaris HF004.</title>
        <authorList>
            <person name="Du Z.-J."/>
            <person name="Shi M.-J."/>
        </authorList>
    </citation>
    <scope>NUCLEOTIDE SEQUENCE [LARGE SCALE GENOMIC DNA]</scope>
    <source>
        <strain evidence="3 4">HF004</strain>
    </source>
</reference>
<dbReference type="InterPro" id="IPR025202">
    <property type="entry name" value="PLD-like_dom"/>
</dbReference>
<feature type="domain" description="PLD phosphodiesterase" evidence="2">
    <location>
        <begin position="158"/>
        <end position="185"/>
    </location>
</feature>
<dbReference type="Pfam" id="PF13091">
    <property type="entry name" value="PLDc_2"/>
    <property type="match status" value="2"/>
</dbReference>
<dbReference type="EMBL" id="PKUS01000037">
    <property type="protein sequence ID" value="PLW67105.1"/>
    <property type="molecule type" value="Genomic_DNA"/>
</dbReference>
<dbReference type="RefSeq" id="WP_101518917.1">
    <property type="nucleotide sequence ID" value="NZ_PKUS01000037.1"/>
</dbReference>
<name>A0A2N5WXZ6_9GAMM</name>
<gene>
    <name evidence="3" type="ORF">C0039_18480</name>
</gene>
<sequence length="505" mass="56301">MRALLCTALLTLAACASAPFDYPKTESHAVPPDSTTAMGEAALAWQEEHGDKAGLLGLSSGVDALGARLRMLELAQNTVDAQYFILKKDRAGQLFSGGLLAAADRGVKVRLLIDDIFSPGVDEAFTILSSHPNIEIRIFNPLSRSLRFSSYLTDFARINRRMHNKSFTVDNSFSIVGGRNIGEEYFELKQDVQFDDYEVMVMGAVVEDISAGFDAFWNSQLSVPIEAFQTRVDPETLAEWRVLVNKTLQGQRTGLYATALNSRLLEDLRSGKLRPVVADTTLYTDTPEKISAAMGDSEQAILVSELARRLRAATDQVIVVTPYYVPQKLGAEVMEELLGKGVRVIVVTNSLASTNHVPVHSGYARYRRRLLLAGAEFYEIRADSAIAENDWGNTPEKKTLHSKATVIDRQTIFIGSLNFDPRSIYINTEMGLFVDSHEAGGTFTDELLRNLPAATWKVDLDERNKLRWTYDNGADREVVYKEPGASWWRRFQVGFYRLLPIESQL</sequence>
<proteinExistence type="predicted"/>
<dbReference type="PROSITE" id="PS51257">
    <property type="entry name" value="PROKAR_LIPOPROTEIN"/>
    <property type="match status" value="1"/>
</dbReference>
<dbReference type="PANTHER" id="PTHR21248">
    <property type="entry name" value="CARDIOLIPIN SYNTHASE"/>
    <property type="match status" value="1"/>
</dbReference>
<accession>A0A2N5WXZ6</accession>
<dbReference type="OrthoDB" id="9814092at2"/>
<protein>
    <submittedName>
        <fullName evidence="3">Phospholipase</fullName>
    </submittedName>
</protein>
<dbReference type="GO" id="GO:0032049">
    <property type="term" value="P:cardiolipin biosynthetic process"/>
    <property type="evidence" value="ECO:0007669"/>
    <property type="project" value="UniProtKB-ARBA"/>
</dbReference>
<evidence type="ECO:0000259" key="2">
    <source>
        <dbReference type="PROSITE" id="PS50035"/>
    </source>
</evidence>
<comment type="caution">
    <text evidence="3">The sequence shown here is derived from an EMBL/GenBank/DDBJ whole genome shotgun (WGS) entry which is preliminary data.</text>
</comment>
<dbReference type="PANTHER" id="PTHR21248:SF12">
    <property type="entry name" value="CARDIOLIPIN SYNTHASE C"/>
    <property type="match status" value="1"/>
</dbReference>
<evidence type="ECO:0000313" key="3">
    <source>
        <dbReference type="EMBL" id="PLW67105.1"/>
    </source>
</evidence>
<dbReference type="PROSITE" id="PS50035">
    <property type="entry name" value="PLD"/>
    <property type="match status" value="2"/>
</dbReference>
<dbReference type="Proteomes" id="UP000235005">
    <property type="component" value="Unassembled WGS sequence"/>
</dbReference>
<organism evidence="3 4">
    <name type="scientific">Pseudohalioglobus lutimaris</name>
    <dbReference type="NCBI Taxonomy" id="1737061"/>
    <lineage>
        <taxon>Bacteria</taxon>
        <taxon>Pseudomonadati</taxon>
        <taxon>Pseudomonadota</taxon>
        <taxon>Gammaproteobacteria</taxon>
        <taxon>Cellvibrionales</taxon>
        <taxon>Halieaceae</taxon>
        <taxon>Pseudohalioglobus</taxon>
    </lineage>
</organism>
<evidence type="ECO:0000256" key="1">
    <source>
        <dbReference type="SAM" id="SignalP"/>
    </source>
</evidence>
<dbReference type="CDD" id="cd09111">
    <property type="entry name" value="PLDc_ymdC_like_1"/>
    <property type="match status" value="1"/>
</dbReference>
<dbReference type="SMART" id="SM00155">
    <property type="entry name" value="PLDc"/>
    <property type="match status" value="2"/>
</dbReference>
<dbReference type="InterPro" id="IPR001736">
    <property type="entry name" value="PLipase_D/transphosphatidylase"/>
</dbReference>
<dbReference type="CDD" id="cd09113">
    <property type="entry name" value="PLDc_ymdC_like_2"/>
    <property type="match status" value="1"/>
</dbReference>
<evidence type="ECO:0000313" key="4">
    <source>
        <dbReference type="Proteomes" id="UP000235005"/>
    </source>
</evidence>